<dbReference type="AlphaFoldDB" id="A0A845UTZ2"/>
<feature type="transmembrane region" description="Helical" evidence="9">
    <location>
        <begin position="220"/>
        <end position="238"/>
    </location>
</feature>
<name>A0A845UTZ2_9GAMM</name>
<comment type="subcellular location">
    <subcellularLocation>
        <location evidence="1 9">Cell inner membrane</location>
        <topology evidence="1 9">Multi-pass membrane protein</topology>
    </subcellularLocation>
</comment>
<feature type="transmembrane region" description="Helical" evidence="9">
    <location>
        <begin position="164"/>
        <end position="180"/>
    </location>
</feature>
<feature type="domain" description="ABC transmembrane type-2" evidence="10">
    <location>
        <begin position="17"/>
        <end position="241"/>
    </location>
</feature>
<dbReference type="GO" id="GO:0140359">
    <property type="term" value="F:ABC-type transporter activity"/>
    <property type="evidence" value="ECO:0007669"/>
    <property type="project" value="InterPro"/>
</dbReference>
<evidence type="ECO:0000256" key="9">
    <source>
        <dbReference type="RuleBase" id="RU361157"/>
    </source>
</evidence>
<comment type="similarity">
    <text evidence="2 9">Belongs to the ABC-2 integral membrane protein family.</text>
</comment>
<evidence type="ECO:0000256" key="2">
    <source>
        <dbReference type="ARBA" id="ARBA00007783"/>
    </source>
</evidence>
<evidence type="ECO:0000256" key="6">
    <source>
        <dbReference type="ARBA" id="ARBA00022692"/>
    </source>
</evidence>
<keyword evidence="7 9" id="KW-1133">Transmembrane helix</keyword>
<evidence type="ECO:0000256" key="3">
    <source>
        <dbReference type="ARBA" id="ARBA00022448"/>
    </source>
</evidence>
<gene>
    <name evidence="11" type="ORF">G3I74_04460</name>
</gene>
<feature type="transmembrane region" description="Helical" evidence="9">
    <location>
        <begin position="138"/>
        <end position="157"/>
    </location>
</feature>
<evidence type="ECO:0000256" key="5">
    <source>
        <dbReference type="ARBA" id="ARBA00022519"/>
    </source>
</evidence>
<evidence type="ECO:0000313" key="12">
    <source>
        <dbReference type="Proteomes" id="UP000484885"/>
    </source>
</evidence>
<dbReference type="EMBL" id="JAAGSC010000034">
    <property type="protein sequence ID" value="NDY94977.1"/>
    <property type="molecule type" value="Genomic_DNA"/>
</dbReference>
<feature type="transmembrane region" description="Helical" evidence="9">
    <location>
        <begin position="53"/>
        <end position="72"/>
    </location>
</feature>
<dbReference type="PROSITE" id="PS51012">
    <property type="entry name" value="ABC_TM2"/>
    <property type="match status" value="1"/>
</dbReference>
<dbReference type="PANTHER" id="PTHR30413">
    <property type="entry name" value="INNER MEMBRANE TRANSPORT PERMEASE"/>
    <property type="match status" value="1"/>
</dbReference>
<dbReference type="Proteomes" id="UP000484885">
    <property type="component" value="Unassembled WGS sequence"/>
</dbReference>
<evidence type="ECO:0000313" key="11">
    <source>
        <dbReference type="EMBL" id="NDY94977.1"/>
    </source>
</evidence>
<evidence type="ECO:0000256" key="4">
    <source>
        <dbReference type="ARBA" id="ARBA00022475"/>
    </source>
</evidence>
<dbReference type="RefSeq" id="WP_164210389.1">
    <property type="nucleotide sequence ID" value="NZ_JAAGSC010000034.1"/>
</dbReference>
<feature type="transmembrane region" description="Helical" evidence="9">
    <location>
        <begin position="12"/>
        <end position="41"/>
    </location>
</feature>
<sequence>MQLTVRELRRRVLSVGVGWLWLVLTPLLLLGVYVFVFGVIFQARVPDGLQVPFALWLAVALWPWFAFSDGVLSGARAVRDNAALISKIAVPRAVLVLSYQTAAFLLQLMGYLVVLAVIQSFSGQLTLVGFPNAVLTLLLLYAFSAGLSLGLSALQVFFRDLEQLLPILMMFWFFLTPILYTPELLPPDIRHLIFLNPVTWWVEELRSAFFLGKAVPDLKVVVFLFSSALAVMLGSWVFRRLSPHFEDFL</sequence>
<dbReference type="InterPro" id="IPR013525">
    <property type="entry name" value="ABC2_TM"/>
</dbReference>
<comment type="caution">
    <text evidence="11">The sequence shown here is derived from an EMBL/GenBank/DDBJ whole genome shotgun (WGS) entry which is preliminary data.</text>
</comment>
<organism evidence="11 12">
    <name type="scientific">Wenzhouxiangella limi</name>
    <dbReference type="NCBI Taxonomy" id="2707351"/>
    <lineage>
        <taxon>Bacteria</taxon>
        <taxon>Pseudomonadati</taxon>
        <taxon>Pseudomonadota</taxon>
        <taxon>Gammaproteobacteria</taxon>
        <taxon>Chromatiales</taxon>
        <taxon>Wenzhouxiangellaceae</taxon>
        <taxon>Wenzhouxiangella</taxon>
    </lineage>
</organism>
<evidence type="ECO:0000256" key="7">
    <source>
        <dbReference type="ARBA" id="ARBA00022989"/>
    </source>
</evidence>
<evidence type="ECO:0000259" key="10">
    <source>
        <dbReference type="PROSITE" id="PS51012"/>
    </source>
</evidence>
<keyword evidence="4 9" id="KW-1003">Cell membrane</keyword>
<dbReference type="GO" id="GO:0005886">
    <property type="term" value="C:plasma membrane"/>
    <property type="evidence" value="ECO:0007669"/>
    <property type="project" value="UniProtKB-SubCell"/>
</dbReference>
<keyword evidence="8 9" id="KW-0472">Membrane</keyword>
<proteinExistence type="inferred from homology"/>
<dbReference type="Pfam" id="PF01061">
    <property type="entry name" value="ABC2_membrane"/>
    <property type="match status" value="1"/>
</dbReference>
<protein>
    <recommendedName>
        <fullName evidence="9">Transport permease protein</fullName>
    </recommendedName>
</protein>
<dbReference type="InterPro" id="IPR047817">
    <property type="entry name" value="ABC2_TM_bact-type"/>
</dbReference>
<keyword evidence="12" id="KW-1185">Reference proteome</keyword>
<keyword evidence="5" id="KW-0997">Cell inner membrane</keyword>
<keyword evidence="3 9" id="KW-0813">Transport</keyword>
<accession>A0A845UTZ2</accession>
<dbReference type="PANTHER" id="PTHR30413:SF8">
    <property type="entry name" value="TRANSPORT PERMEASE PROTEIN"/>
    <property type="match status" value="1"/>
</dbReference>
<keyword evidence="6 9" id="KW-0812">Transmembrane</keyword>
<feature type="transmembrane region" description="Helical" evidence="9">
    <location>
        <begin position="93"/>
        <end position="118"/>
    </location>
</feature>
<reference evidence="11 12" key="1">
    <citation type="submission" date="2020-02" db="EMBL/GenBank/DDBJ databases">
        <authorList>
            <person name="Zhang X.-Y."/>
        </authorList>
    </citation>
    <scope>NUCLEOTIDE SEQUENCE [LARGE SCALE GENOMIC DNA]</scope>
    <source>
        <strain evidence="11 12">C33</strain>
    </source>
</reference>
<evidence type="ECO:0000256" key="1">
    <source>
        <dbReference type="ARBA" id="ARBA00004429"/>
    </source>
</evidence>
<evidence type="ECO:0000256" key="8">
    <source>
        <dbReference type="ARBA" id="ARBA00023136"/>
    </source>
</evidence>
<dbReference type="GO" id="GO:0015920">
    <property type="term" value="P:lipopolysaccharide transport"/>
    <property type="evidence" value="ECO:0007669"/>
    <property type="project" value="TreeGrafter"/>
</dbReference>